<sequence length="170" mass="18804">MAMTVMFLCSPAFILVFCFLGGFDTPEEFGLSAPFPEVTPQPYPPPPRARLMIKRRETREYVESEEQVELEGVSTRQKKVPPEGKSTSNKGVGVTHTRKRRATEEGSSKSVKEGNHTEVPLKKKTCLVTCGREPAINGDFVVSVGQNDIGFVEPGTSSDEGDDTLLKKRW</sequence>
<gene>
    <name evidence="3" type="ORF">IFM89_023267</name>
</gene>
<evidence type="ECO:0000313" key="3">
    <source>
        <dbReference type="EMBL" id="KAF9610567.1"/>
    </source>
</evidence>
<dbReference type="EMBL" id="JADFTS010000004">
    <property type="protein sequence ID" value="KAF9610567.1"/>
    <property type="molecule type" value="Genomic_DNA"/>
</dbReference>
<keyword evidence="4" id="KW-1185">Reference proteome</keyword>
<feature type="chain" id="PRO_5032269212" evidence="2">
    <location>
        <begin position="19"/>
        <end position="170"/>
    </location>
</feature>
<organism evidence="3 4">
    <name type="scientific">Coptis chinensis</name>
    <dbReference type="NCBI Taxonomy" id="261450"/>
    <lineage>
        <taxon>Eukaryota</taxon>
        <taxon>Viridiplantae</taxon>
        <taxon>Streptophyta</taxon>
        <taxon>Embryophyta</taxon>
        <taxon>Tracheophyta</taxon>
        <taxon>Spermatophyta</taxon>
        <taxon>Magnoliopsida</taxon>
        <taxon>Ranunculales</taxon>
        <taxon>Ranunculaceae</taxon>
        <taxon>Coptidoideae</taxon>
        <taxon>Coptis</taxon>
    </lineage>
</organism>
<reference evidence="3 4" key="1">
    <citation type="submission" date="2020-10" db="EMBL/GenBank/DDBJ databases">
        <title>The Coptis chinensis genome and diversification of protoberbering-type alkaloids.</title>
        <authorList>
            <person name="Wang B."/>
            <person name="Shu S."/>
            <person name="Song C."/>
            <person name="Liu Y."/>
        </authorList>
    </citation>
    <scope>NUCLEOTIDE SEQUENCE [LARGE SCALE GENOMIC DNA]</scope>
    <source>
        <strain evidence="3">HL-2020</strain>
        <tissue evidence="3">Leaf</tissue>
    </source>
</reference>
<accession>A0A835LZB7</accession>
<dbReference type="AlphaFoldDB" id="A0A835LZB7"/>
<proteinExistence type="predicted"/>
<evidence type="ECO:0000256" key="1">
    <source>
        <dbReference type="SAM" id="MobiDB-lite"/>
    </source>
</evidence>
<feature type="compositionally biased region" description="Basic and acidic residues" evidence="1">
    <location>
        <begin position="102"/>
        <end position="116"/>
    </location>
</feature>
<dbReference type="Proteomes" id="UP000631114">
    <property type="component" value="Unassembled WGS sequence"/>
</dbReference>
<name>A0A835LZB7_9MAGN</name>
<evidence type="ECO:0000313" key="4">
    <source>
        <dbReference type="Proteomes" id="UP000631114"/>
    </source>
</evidence>
<keyword evidence="2" id="KW-0732">Signal</keyword>
<feature type="region of interest" description="Disordered" evidence="1">
    <location>
        <begin position="61"/>
        <end position="116"/>
    </location>
</feature>
<comment type="caution">
    <text evidence="3">The sequence shown here is derived from an EMBL/GenBank/DDBJ whole genome shotgun (WGS) entry which is preliminary data.</text>
</comment>
<evidence type="ECO:0000256" key="2">
    <source>
        <dbReference type="SAM" id="SignalP"/>
    </source>
</evidence>
<protein>
    <submittedName>
        <fullName evidence="3">Uncharacterized protein</fullName>
    </submittedName>
</protein>
<feature type="signal peptide" evidence="2">
    <location>
        <begin position="1"/>
        <end position="18"/>
    </location>
</feature>